<evidence type="ECO:0000259" key="5">
    <source>
        <dbReference type="PROSITE" id="PS50977"/>
    </source>
</evidence>
<evidence type="ECO:0000256" key="3">
    <source>
        <dbReference type="ARBA" id="ARBA00023163"/>
    </source>
</evidence>
<feature type="domain" description="HTH tetR-type" evidence="5">
    <location>
        <begin position="8"/>
        <end position="68"/>
    </location>
</feature>
<dbReference type="PANTHER" id="PTHR30055:SF151">
    <property type="entry name" value="TRANSCRIPTIONAL REGULATORY PROTEIN"/>
    <property type="match status" value="1"/>
</dbReference>
<dbReference type="PROSITE" id="PS50977">
    <property type="entry name" value="HTH_TETR_2"/>
    <property type="match status" value="1"/>
</dbReference>
<evidence type="ECO:0000313" key="6">
    <source>
        <dbReference type="EMBL" id="BDZ54657.1"/>
    </source>
</evidence>
<evidence type="ECO:0000256" key="1">
    <source>
        <dbReference type="ARBA" id="ARBA00023015"/>
    </source>
</evidence>
<dbReference type="InterPro" id="IPR004111">
    <property type="entry name" value="Repressor_TetR_C"/>
</dbReference>
<dbReference type="InterPro" id="IPR050109">
    <property type="entry name" value="HTH-type_TetR-like_transc_reg"/>
</dbReference>
<feature type="DNA-binding region" description="H-T-H motif" evidence="4">
    <location>
        <begin position="31"/>
        <end position="50"/>
    </location>
</feature>
<dbReference type="RefSeq" id="WP_234660459.1">
    <property type="nucleotide sequence ID" value="NZ_AP027734.1"/>
</dbReference>
<keyword evidence="3" id="KW-0804">Transcription</keyword>
<reference evidence="7" key="1">
    <citation type="journal article" date="2019" name="Int. J. Syst. Evol. Microbiol.">
        <title>The Global Catalogue of Microorganisms (GCM) 10K type strain sequencing project: providing services to taxonomists for standard genome sequencing and annotation.</title>
        <authorList>
            <consortium name="The Broad Institute Genomics Platform"/>
            <consortium name="The Broad Institute Genome Sequencing Center for Infectious Disease"/>
            <person name="Wu L."/>
            <person name="Ma J."/>
        </authorList>
    </citation>
    <scope>NUCLEOTIDE SEQUENCE [LARGE SCALE GENOMIC DNA]</scope>
    <source>
        <strain evidence="7">NBRC 109019</strain>
    </source>
</reference>
<evidence type="ECO:0000313" key="7">
    <source>
        <dbReference type="Proteomes" id="UP001321477"/>
    </source>
</evidence>
<dbReference type="Gene3D" id="1.10.10.60">
    <property type="entry name" value="Homeodomain-like"/>
    <property type="match status" value="1"/>
</dbReference>
<dbReference type="InterPro" id="IPR001647">
    <property type="entry name" value="HTH_TetR"/>
</dbReference>
<dbReference type="Gene3D" id="1.10.357.10">
    <property type="entry name" value="Tetracycline Repressor, domain 2"/>
    <property type="match status" value="1"/>
</dbReference>
<evidence type="ECO:0000256" key="4">
    <source>
        <dbReference type="PROSITE-ProRule" id="PRU00335"/>
    </source>
</evidence>
<proteinExistence type="predicted"/>
<dbReference type="Pfam" id="PF02909">
    <property type="entry name" value="TetR_C_1"/>
    <property type="match status" value="1"/>
</dbReference>
<dbReference type="Pfam" id="PF00440">
    <property type="entry name" value="TetR_N"/>
    <property type="match status" value="1"/>
</dbReference>
<evidence type="ECO:0000256" key="2">
    <source>
        <dbReference type="ARBA" id="ARBA00023125"/>
    </source>
</evidence>
<dbReference type="PANTHER" id="PTHR30055">
    <property type="entry name" value="HTH-TYPE TRANSCRIPTIONAL REGULATOR RUTR"/>
    <property type="match status" value="1"/>
</dbReference>
<dbReference type="Proteomes" id="UP001321477">
    <property type="component" value="Chromosome"/>
</dbReference>
<organism evidence="6 7">
    <name type="scientific">Agromyces marinus</name>
    <dbReference type="NCBI Taxonomy" id="1389020"/>
    <lineage>
        <taxon>Bacteria</taxon>
        <taxon>Bacillati</taxon>
        <taxon>Actinomycetota</taxon>
        <taxon>Actinomycetes</taxon>
        <taxon>Micrococcales</taxon>
        <taxon>Microbacteriaceae</taxon>
        <taxon>Agromyces</taxon>
    </lineage>
</organism>
<dbReference type="InterPro" id="IPR036271">
    <property type="entry name" value="Tet_transcr_reg_TetR-rel_C_sf"/>
</dbReference>
<name>A0ABM8H1J0_9MICO</name>
<accession>A0ABM8H1J0</accession>
<dbReference type="SUPFAM" id="SSF46689">
    <property type="entry name" value="Homeodomain-like"/>
    <property type="match status" value="1"/>
</dbReference>
<keyword evidence="1" id="KW-0805">Transcription regulation</keyword>
<sequence length="239" mass="24952">MRPGPRRSLSHAEILAAAFELLETKGFDAVSVRGVAGALGLTPTAMYTYYPNKDALLSGMVEQVLGRLEDQATDAAARPATTTAVPAPEGRRERVTALAGALRSQLVDRPGAVGLLLATPLDGPNARRFEERLLEAFADAGLDALAAGRAAHAVRVHVLGAVAFDAAETARTADGSQAADPASTVQREPAASATATLWDELEAFPLGDRSRGFADDATARFEWGLDRLLDGLFASSGAD</sequence>
<protein>
    <recommendedName>
        <fullName evidence="5">HTH tetR-type domain-containing protein</fullName>
    </recommendedName>
</protein>
<gene>
    <name evidence="6" type="ORF">GCM10025870_17300</name>
</gene>
<dbReference type="PRINTS" id="PR00455">
    <property type="entry name" value="HTHTETR"/>
</dbReference>
<dbReference type="SUPFAM" id="SSF48498">
    <property type="entry name" value="Tetracyclin repressor-like, C-terminal domain"/>
    <property type="match status" value="1"/>
</dbReference>
<dbReference type="EMBL" id="AP027734">
    <property type="protein sequence ID" value="BDZ54657.1"/>
    <property type="molecule type" value="Genomic_DNA"/>
</dbReference>
<keyword evidence="2 4" id="KW-0238">DNA-binding</keyword>
<dbReference type="InterPro" id="IPR009057">
    <property type="entry name" value="Homeodomain-like_sf"/>
</dbReference>
<keyword evidence="7" id="KW-1185">Reference proteome</keyword>